<dbReference type="AlphaFoldDB" id="A0A927MRV5"/>
<comment type="caution">
    <text evidence="1">The sequence shown here is derived from an EMBL/GenBank/DDBJ whole genome shotgun (WGS) entry which is preliminary data.</text>
</comment>
<dbReference type="RefSeq" id="WP_192750006.1">
    <property type="nucleotide sequence ID" value="NZ_BAABJL010000060.1"/>
</dbReference>
<evidence type="ECO:0000313" key="2">
    <source>
        <dbReference type="Proteomes" id="UP000638648"/>
    </source>
</evidence>
<reference evidence="1" key="1">
    <citation type="submission" date="2020-10" db="EMBL/GenBank/DDBJ databases">
        <title>Sequencing the genomes of 1000 actinobacteria strains.</title>
        <authorList>
            <person name="Klenk H.-P."/>
        </authorList>
    </citation>
    <scope>NUCLEOTIDE SEQUENCE</scope>
    <source>
        <strain evidence="1">DSM 45354</strain>
    </source>
</reference>
<accession>A0A927MRV5</accession>
<proteinExistence type="predicted"/>
<sequence>MEFENLSREQLQRIDNAVANLDWSPERQRLLVGRAAETGVPRSQSEVLTRALDTRLYEFAAGVVPGLLDREDGEKPTFTGHGASCQEVGK</sequence>
<dbReference type="EMBL" id="JADBEM010000001">
    <property type="protein sequence ID" value="MBE1605750.1"/>
    <property type="molecule type" value="Genomic_DNA"/>
</dbReference>
<keyword evidence="2" id="KW-1185">Reference proteome</keyword>
<organism evidence="1 2">
    <name type="scientific">Actinopolymorpha pittospori</name>
    <dbReference type="NCBI Taxonomy" id="648752"/>
    <lineage>
        <taxon>Bacteria</taxon>
        <taxon>Bacillati</taxon>
        <taxon>Actinomycetota</taxon>
        <taxon>Actinomycetes</taxon>
        <taxon>Propionibacteriales</taxon>
        <taxon>Actinopolymorphaceae</taxon>
        <taxon>Actinopolymorpha</taxon>
    </lineage>
</organism>
<dbReference type="Proteomes" id="UP000638648">
    <property type="component" value="Unassembled WGS sequence"/>
</dbReference>
<name>A0A927MRV5_9ACTN</name>
<gene>
    <name evidence="1" type="ORF">HEB94_002598</name>
</gene>
<protein>
    <submittedName>
        <fullName evidence="1">Uncharacterized protein</fullName>
    </submittedName>
</protein>
<evidence type="ECO:0000313" key="1">
    <source>
        <dbReference type="EMBL" id="MBE1605750.1"/>
    </source>
</evidence>